<sequence length="378" mass="43213">MRHPQTKVRPDLFEASDEVRCAYFDSGFVLRHDKLSGVFQDSVTALQERTGKHMIIAAGPTGVGKTTLAKRLTDYVYRELVPQWHEDPGCIPCVCVELRMESQAAFDWKELYRQVLVALREPLVDHKSKIKTSTDHQLGHVMTGGHMSVARLRTEMEQAIKDRKTQVLILDELQHLFKHGTGKVEQYYDVLKSISSRTGCTLVGIGTYELCFMMDWSAQMNRVTSYIQFPRYDFSSELDQQSFFNAYSGLLAHVPMNLDERLLRPDLEYFYIGCCGCVGILKDWVYRAMKRALAFDANSLSQAHFEATMHPLKAIKRMVEEIREGEDCFCQPDLEEVRRELLGASQMSGVAEQKSKRGRPKRQLPGVRKPGRDPVHVS</sequence>
<dbReference type="Gene3D" id="3.40.50.300">
    <property type="entry name" value="P-loop containing nucleotide triphosphate hydrolases"/>
    <property type="match status" value="1"/>
</dbReference>
<dbReference type="Proteomes" id="UP000198762">
    <property type="component" value="Unassembled WGS sequence"/>
</dbReference>
<dbReference type="InterPro" id="IPR049945">
    <property type="entry name" value="AAA_22"/>
</dbReference>
<evidence type="ECO:0000313" key="3">
    <source>
        <dbReference type="EMBL" id="SES64860.1"/>
    </source>
</evidence>
<organism evidence="3 4">
    <name type="scientific">Marinobacter segnicrescens</name>
    <dbReference type="NCBI Taxonomy" id="430453"/>
    <lineage>
        <taxon>Bacteria</taxon>
        <taxon>Pseudomonadati</taxon>
        <taxon>Pseudomonadota</taxon>
        <taxon>Gammaproteobacteria</taxon>
        <taxon>Pseudomonadales</taxon>
        <taxon>Marinobacteraceae</taxon>
        <taxon>Marinobacter</taxon>
    </lineage>
</organism>
<dbReference type="AlphaFoldDB" id="A0A1H9Y8U7"/>
<dbReference type="InterPro" id="IPR003593">
    <property type="entry name" value="AAA+_ATPase"/>
</dbReference>
<proteinExistence type="predicted"/>
<dbReference type="OrthoDB" id="9086539at2"/>
<feature type="region of interest" description="Disordered" evidence="1">
    <location>
        <begin position="345"/>
        <end position="378"/>
    </location>
</feature>
<evidence type="ECO:0000256" key="1">
    <source>
        <dbReference type="SAM" id="MobiDB-lite"/>
    </source>
</evidence>
<dbReference type="InterPro" id="IPR027417">
    <property type="entry name" value="P-loop_NTPase"/>
</dbReference>
<gene>
    <name evidence="3" type="ORF">SAMN04487962_1019</name>
</gene>
<dbReference type="RefSeq" id="WP_091848190.1">
    <property type="nucleotide sequence ID" value="NZ_FOHZ01000001.1"/>
</dbReference>
<dbReference type="STRING" id="430453.SAMN04487962_1019"/>
<evidence type="ECO:0000313" key="4">
    <source>
        <dbReference type="Proteomes" id="UP000198762"/>
    </source>
</evidence>
<protein>
    <submittedName>
        <fullName evidence="3">AAA domain-containing protein</fullName>
    </submittedName>
</protein>
<dbReference type="SUPFAM" id="SSF52540">
    <property type="entry name" value="P-loop containing nucleoside triphosphate hydrolases"/>
    <property type="match status" value="1"/>
</dbReference>
<evidence type="ECO:0000259" key="2">
    <source>
        <dbReference type="SMART" id="SM00382"/>
    </source>
</evidence>
<accession>A0A1H9Y8U7</accession>
<name>A0A1H9Y8U7_9GAMM</name>
<reference evidence="4" key="1">
    <citation type="submission" date="2016-10" db="EMBL/GenBank/DDBJ databases">
        <authorList>
            <person name="Varghese N."/>
            <person name="Submissions S."/>
        </authorList>
    </citation>
    <scope>NUCLEOTIDE SEQUENCE [LARGE SCALE GENOMIC DNA]</scope>
    <source>
        <strain evidence="4">CGMCC 1.6489</strain>
    </source>
</reference>
<dbReference type="GO" id="GO:0016887">
    <property type="term" value="F:ATP hydrolysis activity"/>
    <property type="evidence" value="ECO:0007669"/>
    <property type="project" value="InterPro"/>
</dbReference>
<feature type="domain" description="AAA+ ATPase" evidence="2">
    <location>
        <begin position="51"/>
        <end position="233"/>
    </location>
</feature>
<dbReference type="EMBL" id="FOHZ01000001">
    <property type="protein sequence ID" value="SES64860.1"/>
    <property type="molecule type" value="Genomic_DNA"/>
</dbReference>
<keyword evidence="4" id="KW-1185">Reference proteome</keyword>
<dbReference type="Pfam" id="PF13401">
    <property type="entry name" value="AAA_22"/>
    <property type="match status" value="1"/>
</dbReference>
<dbReference type="SMART" id="SM00382">
    <property type="entry name" value="AAA"/>
    <property type="match status" value="1"/>
</dbReference>